<evidence type="ECO:0000313" key="7">
    <source>
        <dbReference type="Proteomes" id="UP000183104"/>
    </source>
</evidence>
<evidence type="ECO:0000256" key="2">
    <source>
        <dbReference type="ARBA" id="ARBA00023136"/>
    </source>
</evidence>
<proteinExistence type="inferred from homology"/>
<evidence type="ECO:0000259" key="5">
    <source>
        <dbReference type="Pfam" id="PF04355"/>
    </source>
</evidence>
<keyword evidence="1 4" id="KW-0732">Signal</keyword>
<evidence type="ECO:0000256" key="3">
    <source>
        <dbReference type="ARBA" id="ARBA00023237"/>
    </source>
</evidence>
<sequence>MPKADPAYPPRLLPALGLWLVLLLALSGCARMEVEQGNYLTKAQVEGVERGMSQAAVRRSLGEPLLRDPFRPDRWDYVFLLTSEAGERTYRRLTVFFNERGRVERLERAGKDFPEG</sequence>
<comment type="subunit">
    <text evidence="4">Part of the Bam complex.</text>
</comment>
<accession>A0A0P9CQR3</accession>
<dbReference type="PROSITE" id="PS51257">
    <property type="entry name" value="PROKAR_LIPOPROTEIN"/>
    <property type="match status" value="1"/>
</dbReference>
<dbReference type="OrthoDB" id="9808250at2"/>
<dbReference type="AlphaFoldDB" id="A0A0P9CQR3"/>
<dbReference type="GO" id="GO:0051205">
    <property type="term" value="P:protein insertion into membrane"/>
    <property type="evidence" value="ECO:0007669"/>
    <property type="project" value="UniProtKB-UniRule"/>
</dbReference>
<keyword evidence="2 4" id="KW-0472">Membrane</keyword>
<dbReference type="RefSeq" id="WP_054964726.1">
    <property type="nucleotide sequence ID" value="NZ_FMUN01000007.1"/>
</dbReference>
<comment type="function">
    <text evidence="4">Part of the outer membrane protein assembly complex, which is involved in assembly and insertion of beta-barrel proteins into the outer membrane.</text>
</comment>
<protein>
    <recommendedName>
        <fullName evidence="4">Outer membrane protein assembly factor BamE</fullName>
    </recommendedName>
</protein>
<keyword evidence="4" id="KW-0449">Lipoprotein</keyword>
<dbReference type="GO" id="GO:0030674">
    <property type="term" value="F:protein-macromolecule adaptor activity"/>
    <property type="evidence" value="ECO:0007669"/>
    <property type="project" value="TreeGrafter"/>
</dbReference>
<dbReference type="HAMAP" id="MF_00925">
    <property type="entry name" value="OM_assembly_BamE"/>
    <property type="match status" value="1"/>
</dbReference>
<name>A0A0P9CQR3_9GAMM</name>
<dbReference type="InterPro" id="IPR026592">
    <property type="entry name" value="BamE"/>
</dbReference>
<dbReference type="InterPro" id="IPR007450">
    <property type="entry name" value="BamE_dom"/>
</dbReference>
<dbReference type="Proteomes" id="UP000183104">
    <property type="component" value="Unassembled WGS sequence"/>
</dbReference>
<feature type="domain" description="Outer membrane protein assembly factor BamE" evidence="5">
    <location>
        <begin position="37"/>
        <end position="104"/>
    </location>
</feature>
<dbReference type="GO" id="GO:0043165">
    <property type="term" value="P:Gram-negative-bacterium-type cell outer membrane assembly"/>
    <property type="evidence" value="ECO:0007669"/>
    <property type="project" value="UniProtKB-UniRule"/>
</dbReference>
<keyword evidence="4" id="KW-0564">Palmitate</keyword>
<dbReference type="InterPro" id="IPR037873">
    <property type="entry name" value="BamE-like"/>
</dbReference>
<gene>
    <name evidence="4" type="primary">bamE</name>
    <name evidence="6" type="ORF">SAMN05661077_2506</name>
</gene>
<keyword evidence="3 4" id="KW-0998">Cell outer membrane</keyword>
<evidence type="ECO:0000313" key="6">
    <source>
        <dbReference type="EMBL" id="SCY56271.1"/>
    </source>
</evidence>
<evidence type="ECO:0000256" key="4">
    <source>
        <dbReference type="HAMAP-Rule" id="MF_00925"/>
    </source>
</evidence>
<dbReference type="Pfam" id="PF04355">
    <property type="entry name" value="BamE"/>
    <property type="match status" value="1"/>
</dbReference>
<dbReference type="GO" id="GO:1990063">
    <property type="term" value="C:Bam protein complex"/>
    <property type="evidence" value="ECO:0007669"/>
    <property type="project" value="TreeGrafter"/>
</dbReference>
<dbReference type="EMBL" id="FMUN01000007">
    <property type="protein sequence ID" value="SCY56271.1"/>
    <property type="molecule type" value="Genomic_DNA"/>
</dbReference>
<comment type="subcellular location">
    <subcellularLocation>
        <location evidence="4">Cell outer membrane</location>
        <topology evidence="4">Lipid-anchor</topology>
    </subcellularLocation>
</comment>
<dbReference type="Gene3D" id="3.30.1450.10">
    <property type="match status" value="1"/>
</dbReference>
<keyword evidence="7" id="KW-1185">Reference proteome</keyword>
<reference evidence="7" key="1">
    <citation type="submission" date="2016-10" db="EMBL/GenBank/DDBJ databases">
        <authorList>
            <person name="Varghese N."/>
        </authorList>
    </citation>
    <scope>NUCLEOTIDE SEQUENCE [LARGE SCALE GENOMIC DNA]</scope>
    <source>
        <strain evidence="7">HL 19</strain>
    </source>
</reference>
<dbReference type="PANTHER" id="PTHR37482:SF1">
    <property type="entry name" value="OUTER MEMBRANE PROTEIN ASSEMBLY FACTOR BAME"/>
    <property type="match status" value="1"/>
</dbReference>
<organism evidence="6 7">
    <name type="scientific">Thiohalorhabdus denitrificans</name>
    <dbReference type="NCBI Taxonomy" id="381306"/>
    <lineage>
        <taxon>Bacteria</taxon>
        <taxon>Pseudomonadati</taxon>
        <taxon>Pseudomonadota</taxon>
        <taxon>Gammaproteobacteria</taxon>
        <taxon>Thiohalorhabdales</taxon>
        <taxon>Thiohalorhabdaceae</taxon>
        <taxon>Thiohalorhabdus</taxon>
    </lineage>
</organism>
<evidence type="ECO:0000256" key="1">
    <source>
        <dbReference type="ARBA" id="ARBA00022729"/>
    </source>
</evidence>
<comment type="similarity">
    <text evidence="4">Belongs to the BamE family.</text>
</comment>
<dbReference type="STRING" id="381306.AN478_00825"/>
<dbReference type="PANTHER" id="PTHR37482">
    <property type="entry name" value="OUTER MEMBRANE PROTEIN ASSEMBLY FACTOR BAME"/>
    <property type="match status" value="1"/>
</dbReference>